<evidence type="ECO:0000256" key="2">
    <source>
        <dbReference type="ARBA" id="ARBA00022448"/>
    </source>
</evidence>
<dbReference type="InterPro" id="IPR004841">
    <property type="entry name" value="AA-permease/SLC12A_dom"/>
</dbReference>
<evidence type="ECO:0000256" key="3">
    <source>
        <dbReference type="ARBA" id="ARBA00022692"/>
    </source>
</evidence>
<keyword evidence="3 7" id="KW-0812">Transmembrane</keyword>
<organism evidence="9 10">
    <name type="scientific">Fusarium duplospermum</name>
    <dbReference type="NCBI Taxonomy" id="1325734"/>
    <lineage>
        <taxon>Eukaryota</taxon>
        <taxon>Fungi</taxon>
        <taxon>Dikarya</taxon>
        <taxon>Ascomycota</taxon>
        <taxon>Pezizomycotina</taxon>
        <taxon>Sordariomycetes</taxon>
        <taxon>Hypocreomycetidae</taxon>
        <taxon>Hypocreales</taxon>
        <taxon>Nectriaceae</taxon>
        <taxon>Fusarium</taxon>
        <taxon>Fusarium solani species complex</taxon>
    </lineage>
</organism>
<dbReference type="Gene3D" id="1.20.1740.10">
    <property type="entry name" value="Amino acid/polyamine transporter I"/>
    <property type="match status" value="1"/>
</dbReference>
<proteinExistence type="predicted"/>
<name>A0A428QUQ9_9HYPO</name>
<dbReference type="PIRSF" id="PIRSF006060">
    <property type="entry name" value="AA_transporter"/>
    <property type="match status" value="1"/>
</dbReference>
<evidence type="ECO:0000256" key="4">
    <source>
        <dbReference type="ARBA" id="ARBA00022970"/>
    </source>
</evidence>
<feature type="transmembrane region" description="Helical" evidence="7">
    <location>
        <begin position="253"/>
        <end position="274"/>
    </location>
</feature>
<keyword evidence="10" id="KW-1185">Reference proteome</keyword>
<feature type="transmembrane region" description="Helical" evidence="7">
    <location>
        <begin position="211"/>
        <end position="233"/>
    </location>
</feature>
<evidence type="ECO:0000256" key="1">
    <source>
        <dbReference type="ARBA" id="ARBA00004141"/>
    </source>
</evidence>
<dbReference type="InterPro" id="IPR050524">
    <property type="entry name" value="APC_YAT"/>
</dbReference>
<dbReference type="AlphaFoldDB" id="A0A428QUQ9"/>
<feature type="transmembrane region" description="Helical" evidence="7">
    <location>
        <begin position="468"/>
        <end position="493"/>
    </location>
</feature>
<dbReference type="GO" id="GO:0016020">
    <property type="term" value="C:membrane"/>
    <property type="evidence" value="ECO:0007669"/>
    <property type="project" value="UniProtKB-SubCell"/>
</dbReference>
<protein>
    <submittedName>
        <fullName evidence="9">Amino-acid permease inda1</fullName>
    </submittedName>
</protein>
<dbReference type="Pfam" id="PF00324">
    <property type="entry name" value="AA_permease"/>
    <property type="match status" value="1"/>
</dbReference>
<feature type="transmembrane region" description="Helical" evidence="7">
    <location>
        <begin position="505"/>
        <end position="526"/>
    </location>
</feature>
<dbReference type="FunFam" id="1.20.1740.10:FF:000017">
    <property type="entry name" value="Amino acid permease"/>
    <property type="match status" value="1"/>
</dbReference>
<evidence type="ECO:0000256" key="5">
    <source>
        <dbReference type="ARBA" id="ARBA00022989"/>
    </source>
</evidence>
<feature type="transmembrane region" description="Helical" evidence="7">
    <location>
        <begin position="150"/>
        <end position="171"/>
    </location>
</feature>
<feature type="transmembrane region" description="Helical" evidence="7">
    <location>
        <begin position="295"/>
        <end position="314"/>
    </location>
</feature>
<evidence type="ECO:0000259" key="8">
    <source>
        <dbReference type="Pfam" id="PF00324"/>
    </source>
</evidence>
<sequence length="572" mass="62906">MSTVKDTEEAPATVEYQGSTSQELQAFEQENFLTRNGLTAQSFQRRHYGRGIVELDRKMKTRHLTMIAIGGSIGSGFFVGSGSALSQGGPGTLFLDYLVVSVMVFNVGTYFSFYALGEMACMYPVSGGFYTYAIRFVDPSFGFATAWTYVFSWAFILPLELTIYAITIGYWDSTTSPGVWITIFLIFIIILNIFGALGYAEEEFWAACFKLGAMVAFLIIAVVLVCGGGPSNGRYSEYWGGRLWHDPGAFKNGFKGFCSVFVTAAFTFAGTELVGLAAAESRTPTTSIPSAVKQIFWRIMLFYILGLTLIGFLVDSNDPALLPDTAYADPKASPFVLVGKYSGLRGLDHFMNAVILSLVLSIGIASVYGGSRTMTALCQQGYGPKLFTYIDRAGRPLPSVGAVVACGLLAYINLSASGPVIFDWLLSVVGLAVLFTWASVCLAHIRFRAAWKYHGHSLNEIPFKAVGGVYGSWVGLIFIIVILIAQFYIAIVAPPGESGWGTAEGFFQSYLAFPVILITWAVGYLWKREGWLSLAEIDVDSGRHQHDWEAIREERLRITKLPFWKRLCHILF</sequence>
<evidence type="ECO:0000256" key="6">
    <source>
        <dbReference type="ARBA" id="ARBA00023136"/>
    </source>
</evidence>
<feature type="transmembrane region" description="Helical" evidence="7">
    <location>
        <begin position="424"/>
        <end position="447"/>
    </location>
</feature>
<dbReference type="Proteomes" id="UP000288168">
    <property type="component" value="Unassembled WGS sequence"/>
</dbReference>
<keyword evidence="4" id="KW-0029">Amino-acid transport</keyword>
<dbReference type="PANTHER" id="PTHR43341">
    <property type="entry name" value="AMINO ACID PERMEASE"/>
    <property type="match status" value="1"/>
</dbReference>
<dbReference type="STRING" id="1325734.A0A428QUQ9"/>
<dbReference type="GO" id="GO:0015171">
    <property type="term" value="F:amino acid transmembrane transporter activity"/>
    <property type="evidence" value="ECO:0007669"/>
    <property type="project" value="TreeGrafter"/>
</dbReference>
<comment type="caution">
    <text evidence="9">The sequence shown here is derived from an EMBL/GenBank/DDBJ whole genome shotgun (WGS) entry which is preliminary data.</text>
</comment>
<evidence type="ECO:0000313" key="9">
    <source>
        <dbReference type="EMBL" id="RSL69010.1"/>
    </source>
</evidence>
<feature type="transmembrane region" description="Helical" evidence="7">
    <location>
        <begin position="392"/>
        <end position="412"/>
    </location>
</feature>
<feature type="transmembrane region" description="Helical" evidence="7">
    <location>
        <begin position="350"/>
        <end position="371"/>
    </location>
</feature>
<accession>A0A428QUQ9</accession>
<evidence type="ECO:0000313" key="10">
    <source>
        <dbReference type="Proteomes" id="UP000288168"/>
    </source>
</evidence>
<gene>
    <name evidence="9" type="ORF">CEP54_002554</name>
</gene>
<dbReference type="OrthoDB" id="3900342at2759"/>
<keyword evidence="2" id="KW-0813">Transport</keyword>
<dbReference type="PANTHER" id="PTHR43341:SF12">
    <property type="entry name" value="AMINO ACID TRANSPORTER (EUROFUNG)"/>
    <property type="match status" value="1"/>
</dbReference>
<feature type="domain" description="Amino acid permease/ SLC12A" evidence="8">
    <location>
        <begin position="63"/>
        <end position="529"/>
    </location>
</feature>
<keyword evidence="6 7" id="KW-0472">Membrane</keyword>
<reference evidence="9 10" key="1">
    <citation type="submission" date="2017-06" db="EMBL/GenBank/DDBJ databases">
        <title>Comparative genomic analysis of Ambrosia Fusariam Clade fungi.</title>
        <authorList>
            <person name="Stajich J.E."/>
            <person name="Carrillo J."/>
            <person name="Kijimoto T."/>
            <person name="Eskalen A."/>
            <person name="O'Donnell K."/>
            <person name="Kasson M."/>
        </authorList>
    </citation>
    <scope>NUCLEOTIDE SEQUENCE [LARGE SCALE GENOMIC DNA]</scope>
    <source>
        <strain evidence="9 10">NRRL62584</strain>
    </source>
</reference>
<feature type="transmembrane region" description="Helical" evidence="7">
    <location>
        <begin position="64"/>
        <end position="85"/>
    </location>
</feature>
<dbReference type="EMBL" id="NKCI01000015">
    <property type="protein sequence ID" value="RSL69010.1"/>
    <property type="molecule type" value="Genomic_DNA"/>
</dbReference>
<feature type="transmembrane region" description="Helical" evidence="7">
    <location>
        <begin position="177"/>
        <end position="199"/>
    </location>
</feature>
<evidence type="ECO:0000256" key="7">
    <source>
        <dbReference type="SAM" id="Phobius"/>
    </source>
</evidence>
<keyword evidence="5 7" id="KW-1133">Transmembrane helix</keyword>
<comment type="subcellular location">
    <subcellularLocation>
        <location evidence="1">Membrane</location>
        <topology evidence="1">Multi-pass membrane protein</topology>
    </subcellularLocation>
</comment>